<dbReference type="InterPro" id="IPR036388">
    <property type="entry name" value="WH-like_DNA-bd_sf"/>
</dbReference>
<gene>
    <name evidence="6" type="ORF">COO09_07855</name>
</gene>
<dbReference type="KEGG" id="rdi:CMV14_03720"/>
<dbReference type="PROSITE" id="PS50931">
    <property type="entry name" value="HTH_LYSR"/>
    <property type="match status" value="1"/>
</dbReference>
<keyword evidence="4" id="KW-0804">Transcription</keyword>
<sequence>MTSTPPEPSRNLTAGFLRNFDLASLRLLLSAIEEGNLARVAAREGFSLSAVSRRISDLEARIGIRLLHRHDRGVSATDAALANLARLRSLFGLIDQLVEDFRAIRDGEKGVVRVRAHLTAITGALPEAMSSFTESHEGIELVVDEATSREIVHAVQLGDCDIGFVSGTVDTERLAVFPWKTDELVVVMPANHRLGGQAALSFGELLDYGFVGMTPGSALLTLFRGQAALLGRTLDERARVSTFDGVVEMVAAGIGIGILPAAVAARVAAQRGLAIRRLSEPWAARRLVICVRDREQLPAAARAFLDHLTGG</sequence>
<accession>A0A2A4FYE2</accession>
<dbReference type="SUPFAM" id="SSF53850">
    <property type="entry name" value="Periplasmic binding protein-like II"/>
    <property type="match status" value="1"/>
</dbReference>
<keyword evidence="3" id="KW-0238">DNA-binding</keyword>
<organism evidence="6 7">
    <name type="scientific">Rhizorhabdus dicambivorans</name>
    <dbReference type="NCBI Taxonomy" id="1850238"/>
    <lineage>
        <taxon>Bacteria</taxon>
        <taxon>Pseudomonadati</taxon>
        <taxon>Pseudomonadota</taxon>
        <taxon>Alphaproteobacteria</taxon>
        <taxon>Sphingomonadales</taxon>
        <taxon>Sphingomonadaceae</taxon>
        <taxon>Rhizorhabdus</taxon>
    </lineage>
</organism>
<dbReference type="GO" id="GO:0003700">
    <property type="term" value="F:DNA-binding transcription factor activity"/>
    <property type="evidence" value="ECO:0007669"/>
    <property type="project" value="InterPro"/>
</dbReference>
<feature type="domain" description="HTH lysR-type" evidence="5">
    <location>
        <begin position="20"/>
        <end position="77"/>
    </location>
</feature>
<dbReference type="EMBL" id="NWUF01000006">
    <property type="protein sequence ID" value="PCE42745.1"/>
    <property type="molecule type" value="Genomic_DNA"/>
</dbReference>
<evidence type="ECO:0000313" key="6">
    <source>
        <dbReference type="EMBL" id="PCE42745.1"/>
    </source>
</evidence>
<comment type="caution">
    <text evidence="6">The sequence shown here is derived from an EMBL/GenBank/DDBJ whole genome shotgun (WGS) entry which is preliminary data.</text>
</comment>
<dbReference type="Pfam" id="PF03466">
    <property type="entry name" value="LysR_substrate"/>
    <property type="match status" value="1"/>
</dbReference>
<comment type="similarity">
    <text evidence="1">Belongs to the LysR transcriptional regulatory family.</text>
</comment>
<evidence type="ECO:0000256" key="3">
    <source>
        <dbReference type="ARBA" id="ARBA00023125"/>
    </source>
</evidence>
<dbReference type="Gene3D" id="1.10.10.10">
    <property type="entry name" value="Winged helix-like DNA-binding domain superfamily/Winged helix DNA-binding domain"/>
    <property type="match status" value="1"/>
</dbReference>
<dbReference type="GO" id="GO:0003677">
    <property type="term" value="F:DNA binding"/>
    <property type="evidence" value="ECO:0007669"/>
    <property type="project" value="UniProtKB-KW"/>
</dbReference>
<evidence type="ECO:0000256" key="4">
    <source>
        <dbReference type="ARBA" id="ARBA00023163"/>
    </source>
</evidence>
<evidence type="ECO:0000256" key="1">
    <source>
        <dbReference type="ARBA" id="ARBA00009437"/>
    </source>
</evidence>
<proteinExistence type="inferred from homology"/>
<protein>
    <submittedName>
        <fullName evidence="6">LysR family transcriptional regulator</fullName>
    </submittedName>
</protein>
<dbReference type="InterPro" id="IPR005119">
    <property type="entry name" value="LysR_subst-bd"/>
</dbReference>
<dbReference type="CDD" id="cd08421">
    <property type="entry name" value="PBP2_LTTR_like_1"/>
    <property type="match status" value="1"/>
</dbReference>
<evidence type="ECO:0000313" key="7">
    <source>
        <dbReference type="Proteomes" id="UP000218934"/>
    </source>
</evidence>
<dbReference type="RefSeq" id="WP_066959634.1">
    <property type="nucleotide sequence ID" value="NZ_CP023449.1"/>
</dbReference>
<dbReference type="InterPro" id="IPR000847">
    <property type="entry name" value="LysR_HTH_N"/>
</dbReference>
<name>A0A2A4FYE2_9SPHN</name>
<dbReference type="Proteomes" id="UP000218934">
    <property type="component" value="Unassembled WGS sequence"/>
</dbReference>
<dbReference type="SUPFAM" id="SSF46785">
    <property type="entry name" value="Winged helix' DNA-binding domain"/>
    <property type="match status" value="1"/>
</dbReference>
<evidence type="ECO:0000259" key="5">
    <source>
        <dbReference type="PROSITE" id="PS50931"/>
    </source>
</evidence>
<dbReference type="InterPro" id="IPR036390">
    <property type="entry name" value="WH_DNA-bd_sf"/>
</dbReference>
<dbReference type="PANTHER" id="PTHR30419:SF2">
    <property type="entry name" value="LYSR FAMILY TRANSCRIPTIONAL REGULATOR"/>
    <property type="match status" value="1"/>
</dbReference>
<dbReference type="Pfam" id="PF00126">
    <property type="entry name" value="HTH_1"/>
    <property type="match status" value="1"/>
</dbReference>
<keyword evidence="2" id="KW-0805">Transcription regulation</keyword>
<dbReference type="OrthoDB" id="9813056at2"/>
<dbReference type="InterPro" id="IPR050950">
    <property type="entry name" value="HTH-type_LysR_regulators"/>
</dbReference>
<keyword evidence="7" id="KW-1185">Reference proteome</keyword>
<dbReference type="AlphaFoldDB" id="A0A2A4FYE2"/>
<evidence type="ECO:0000256" key="2">
    <source>
        <dbReference type="ARBA" id="ARBA00023015"/>
    </source>
</evidence>
<dbReference type="PANTHER" id="PTHR30419">
    <property type="entry name" value="HTH-TYPE TRANSCRIPTIONAL REGULATOR YBHD"/>
    <property type="match status" value="1"/>
</dbReference>
<reference evidence="6 7" key="1">
    <citation type="submission" date="2017-09" db="EMBL/GenBank/DDBJ databases">
        <title>The Catabolism of 3,6-Dichlorosalicylic acid is Initiated by the Cytochrome P450 Monooxygenase DsmABC in Rhizorhabdus dicambivorans Ndbn-20.</title>
        <authorList>
            <person name="Na L."/>
        </authorList>
    </citation>
    <scope>NUCLEOTIDE SEQUENCE [LARGE SCALE GENOMIC DNA]</scope>
    <source>
        <strain evidence="6 7">Ndbn-20m</strain>
    </source>
</reference>
<dbReference type="GO" id="GO:0005829">
    <property type="term" value="C:cytosol"/>
    <property type="evidence" value="ECO:0007669"/>
    <property type="project" value="TreeGrafter"/>
</dbReference>
<dbReference type="Gene3D" id="3.40.190.290">
    <property type="match status" value="1"/>
</dbReference>